<gene>
    <name evidence="3" type="ORF">CLV27_0029</name>
</gene>
<organism evidence="3 4">
    <name type="scientific">Phorcysia thermohydrogeniphila</name>
    <dbReference type="NCBI Taxonomy" id="936138"/>
    <lineage>
        <taxon>Bacteria</taxon>
        <taxon>Pseudomonadati</taxon>
        <taxon>Aquificota</taxon>
        <taxon>Aquificia</taxon>
        <taxon>Desulfurobacteriales</taxon>
        <taxon>Desulfurobacteriaceae</taxon>
        <taxon>Phorcysia</taxon>
    </lineage>
</organism>
<feature type="domain" description="Low molecular weight protein antigen 6 PH" evidence="2">
    <location>
        <begin position="62"/>
        <end position="109"/>
    </location>
</feature>
<dbReference type="RefSeq" id="WP_132524576.1">
    <property type="nucleotide sequence ID" value="NZ_SMFV01000001.1"/>
</dbReference>
<reference evidence="3 4" key="1">
    <citation type="submission" date="2019-03" db="EMBL/GenBank/DDBJ databases">
        <title>Genomic Encyclopedia of Archaeal and Bacterial Type Strains, Phase II (KMG-II): from individual species to whole genera.</title>
        <authorList>
            <person name="Goeker M."/>
        </authorList>
    </citation>
    <scope>NUCLEOTIDE SEQUENCE [LARGE SCALE GENOMIC DNA]</scope>
    <source>
        <strain evidence="3 4">DSM 24425</strain>
    </source>
</reference>
<name>A0A4R1GE84_9BACT</name>
<accession>A0A4R1GE84</accession>
<dbReference type="OrthoDB" id="14886at2"/>
<proteinExistence type="predicted"/>
<protein>
    <submittedName>
        <fullName evidence="3">PH (Pleckstrin Homology) domain-containing protein</fullName>
    </submittedName>
</protein>
<evidence type="ECO:0000313" key="3">
    <source>
        <dbReference type="EMBL" id="TCK06228.1"/>
    </source>
</evidence>
<feature type="transmembrane region" description="Helical" evidence="1">
    <location>
        <begin position="12"/>
        <end position="31"/>
    </location>
</feature>
<evidence type="ECO:0000313" key="4">
    <source>
        <dbReference type="Proteomes" id="UP000295777"/>
    </source>
</evidence>
<evidence type="ECO:0000259" key="2">
    <source>
        <dbReference type="Pfam" id="PF10756"/>
    </source>
</evidence>
<keyword evidence="1" id="KW-0812">Transmembrane</keyword>
<keyword evidence="1" id="KW-0472">Membrane</keyword>
<dbReference type="EMBL" id="SMFV01000001">
    <property type="protein sequence ID" value="TCK06228.1"/>
    <property type="molecule type" value="Genomic_DNA"/>
</dbReference>
<evidence type="ECO:0000256" key="1">
    <source>
        <dbReference type="SAM" id="Phobius"/>
    </source>
</evidence>
<feature type="transmembrane region" description="Helical" evidence="1">
    <location>
        <begin position="37"/>
        <end position="58"/>
    </location>
</feature>
<sequence>MAEKVFKTDKLTFLSYGLLVVAYALFFGLLFARTGGFSFKSAILLLFILPVLAYFFFLSKKKVVISDKGIKVFGLTGRKEFSWEDILEVSLSPGRKYFIFIGDKNGELAVIDDSTENFKELLREIGKRISRDKLPENYESLIENYRRSYTSPVLILVASAVLFFVILKSL</sequence>
<dbReference type="InterPro" id="IPR019692">
    <property type="entry name" value="CFP-6_PH"/>
</dbReference>
<dbReference type="Proteomes" id="UP000295777">
    <property type="component" value="Unassembled WGS sequence"/>
</dbReference>
<comment type="caution">
    <text evidence="3">The sequence shown here is derived from an EMBL/GenBank/DDBJ whole genome shotgun (WGS) entry which is preliminary data.</text>
</comment>
<dbReference type="AlphaFoldDB" id="A0A4R1GE84"/>
<dbReference type="Pfam" id="PF10756">
    <property type="entry name" value="bPH_6"/>
    <property type="match status" value="1"/>
</dbReference>
<keyword evidence="4" id="KW-1185">Reference proteome</keyword>
<keyword evidence="1" id="KW-1133">Transmembrane helix</keyword>
<feature type="transmembrane region" description="Helical" evidence="1">
    <location>
        <begin position="149"/>
        <end position="167"/>
    </location>
</feature>